<name>A0A6J7WF60_9CAUD</name>
<protein>
    <submittedName>
        <fullName evidence="2">Uncharacterized protein</fullName>
    </submittedName>
</protein>
<evidence type="ECO:0000313" key="2">
    <source>
        <dbReference type="EMBL" id="CAB5194945.1"/>
    </source>
</evidence>
<accession>A0A6J7WF60</accession>
<dbReference type="EMBL" id="LR796192">
    <property type="protein sequence ID" value="CAB4126087.1"/>
    <property type="molecule type" value="Genomic_DNA"/>
</dbReference>
<sequence length="101" mass="11030">MIKIEGNAYKFDEGTLLSTAIRLDGSIDPDWYEVSEEDEQTAQARVLLKAQLALSVEVAVAVLHVANYAWAGDMDNQVLFDELSEAASQLFKAKRAARAAG</sequence>
<evidence type="ECO:0000313" key="1">
    <source>
        <dbReference type="EMBL" id="CAB4126087.1"/>
    </source>
</evidence>
<organism evidence="2">
    <name type="scientific">uncultured Caudovirales phage</name>
    <dbReference type="NCBI Taxonomy" id="2100421"/>
    <lineage>
        <taxon>Viruses</taxon>
        <taxon>Duplodnaviria</taxon>
        <taxon>Heunggongvirae</taxon>
        <taxon>Uroviricota</taxon>
        <taxon>Caudoviricetes</taxon>
        <taxon>Peduoviridae</taxon>
        <taxon>Maltschvirus</taxon>
        <taxon>Maltschvirus maltsch</taxon>
    </lineage>
</organism>
<gene>
    <name evidence="2" type="ORF">UFOVP170_34</name>
    <name evidence="1" type="ORF">UFOVP73_12</name>
</gene>
<reference evidence="2" key="1">
    <citation type="submission" date="2020-05" db="EMBL/GenBank/DDBJ databases">
        <authorList>
            <person name="Chiriac C."/>
            <person name="Salcher M."/>
            <person name="Ghai R."/>
            <person name="Kavagutti S V."/>
        </authorList>
    </citation>
    <scope>NUCLEOTIDE SEQUENCE</scope>
</reference>
<dbReference type="EMBL" id="LR798218">
    <property type="protein sequence ID" value="CAB5194945.1"/>
    <property type="molecule type" value="Genomic_DNA"/>
</dbReference>
<proteinExistence type="predicted"/>